<proteinExistence type="predicted"/>
<keyword evidence="3" id="KW-1185">Reference proteome</keyword>
<dbReference type="RefSeq" id="WP_115219988.1">
    <property type="nucleotide sequence ID" value="NZ_CAXYJE010000001.1"/>
</dbReference>
<feature type="chain" id="PRO_5016614544" description="Secreted protein" evidence="1">
    <location>
        <begin position="23"/>
        <end position="216"/>
    </location>
</feature>
<organism evidence="2 3">
    <name type="scientific">Legionella donaldsonii</name>
    <dbReference type="NCBI Taxonomy" id="45060"/>
    <lineage>
        <taxon>Bacteria</taxon>
        <taxon>Pseudomonadati</taxon>
        <taxon>Pseudomonadota</taxon>
        <taxon>Gammaproteobacteria</taxon>
        <taxon>Legionellales</taxon>
        <taxon>Legionellaceae</taxon>
        <taxon>Legionella</taxon>
    </lineage>
</organism>
<evidence type="ECO:0000313" key="2">
    <source>
        <dbReference type="EMBL" id="STX40319.1"/>
    </source>
</evidence>
<sequence length="216" mass="23770">MRILRFFLLIPFFTYSFTSAFAQTNFSGFMTSRDLLNSNESVSNISLQNNRNSAVTVYGLYVLQYAYVTPGQSCNDATIIYSATNNTTAGAFVAPIVINPGRRAPVGSNYLYNMLYQAIYYENIIIPSSPPGCALPGCTWGSDTTQYNWCIYLGALAPVFTTSGYTANVPPSTEFASSPGVYNYNLISNYIYLGPLSCDDKTLRCTAVNQQTQVFS</sequence>
<evidence type="ECO:0000256" key="1">
    <source>
        <dbReference type="SAM" id="SignalP"/>
    </source>
</evidence>
<dbReference type="AlphaFoldDB" id="A0A378IYK0"/>
<protein>
    <recommendedName>
        <fullName evidence="4">Secreted protein</fullName>
    </recommendedName>
</protein>
<dbReference type="Proteomes" id="UP000254677">
    <property type="component" value="Unassembled WGS sequence"/>
</dbReference>
<evidence type="ECO:0000313" key="3">
    <source>
        <dbReference type="Proteomes" id="UP000254677"/>
    </source>
</evidence>
<name>A0A378IYK0_9GAMM</name>
<feature type="signal peptide" evidence="1">
    <location>
        <begin position="1"/>
        <end position="22"/>
    </location>
</feature>
<dbReference type="EMBL" id="UGOA01000001">
    <property type="protein sequence ID" value="STX40319.1"/>
    <property type="molecule type" value="Genomic_DNA"/>
</dbReference>
<gene>
    <name evidence="2" type="ORF">NCTC13292_00063</name>
</gene>
<keyword evidence="1" id="KW-0732">Signal</keyword>
<evidence type="ECO:0008006" key="4">
    <source>
        <dbReference type="Google" id="ProtNLM"/>
    </source>
</evidence>
<dbReference type="OrthoDB" id="5655570at2"/>
<reference evidence="2 3" key="1">
    <citation type="submission" date="2018-06" db="EMBL/GenBank/DDBJ databases">
        <authorList>
            <consortium name="Pathogen Informatics"/>
            <person name="Doyle S."/>
        </authorList>
    </citation>
    <scope>NUCLEOTIDE SEQUENCE [LARGE SCALE GENOMIC DNA]</scope>
    <source>
        <strain evidence="2 3">NCTC13292</strain>
    </source>
</reference>
<accession>A0A378IYK0</accession>